<name>A0ACC2D555_DIPCM</name>
<keyword evidence="2" id="KW-1185">Reference proteome</keyword>
<evidence type="ECO:0000313" key="2">
    <source>
        <dbReference type="Proteomes" id="UP001162992"/>
    </source>
</evidence>
<sequence length="339" mass="37480">MAVFCSFLLPRHFHLPSSSAATQCVVSPKLNEKNCRRSMLFDLDGKAFGLLRDEERQRCSSTVVNIEAVVKRSPKRLKYSIEGGRRKVSEVLYVQVDPSGHDVWRLDPVVQLLKNGAVGVIPTDTVYALVCDLNNRAAIDRVYRIKNMDAKKPLSILCRSFKDIDKYTMGFPRGNSQGQSNVFRTARQCLPGPYTFILLTSNDMPKQCTMFGGSIAVSCTPRKSVGVRMPNDVICKAILSNLDDPLISTSVRALSDDTWMLDPAQIADAYGVSEGKEGVDFVVDGGVRLAEPSTVIDMTGDQPVLLRSGKGILEDWMLMESHDSTEIAKDGTLFNPYAF</sequence>
<reference evidence="2" key="1">
    <citation type="journal article" date="2024" name="Proc. Natl. Acad. Sci. U.S.A.">
        <title>Extraordinary preservation of gene collinearity over three hundred million years revealed in homosporous lycophytes.</title>
        <authorList>
            <person name="Li C."/>
            <person name="Wickell D."/>
            <person name="Kuo L.Y."/>
            <person name="Chen X."/>
            <person name="Nie B."/>
            <person name="Liao X."/>
            <person name="Peng D."/>
            <person name="Ji J."/>
            <person name="Jenkins J."/>
            <person name="Williams M."/>
            <person name="Shu S."/>
            <person name="Plott C."/>
            <person name="Barry K."/>
            <person name="Rajasekar S."/>
            <person name="Grimwood J."/>
            <person name="Han X."/>
            <person name="Sun S."/>
            <person name="Hou Z."/>
            <person name="He W."/>
            <person name="Dai G."/>
            <person name="Sun C."/>
            <person name="Schmutz J."/>
            <person name="Leebens-Mack J.H."/>
            <person name="Li F.W."/>
            <person name="Wang L."/>
        </authorList>
    </citation>
    <scope>NUCLEOTIDE SEQUENCE [LARGE SCALE GENOMIC DNA]</scope>
    <source>
        <strain evidence="2">cv. PW_Plant_1</strain>
    </source>
</reference>
<dbReference type="Proteomes" id="UP001162992">
    <property type="component" value="Chromosome 7"/>
</dbReference>
<dbReference type="EMBL" id="CM055098">
    <property type="protein sequence ID" value="KAJ7549401.1"/>
    <property type="molecule type" value="Genomic_DNA"/>
</dbReference>
<organism evidence="1 2">
    <name type="scientific">Diphasiastrum complanatum</name>
    <name type="common">Issler's clubmoss</name>
    <name type="synonym">Lycopodium complanatum</name>
    <dbReference type="NCBI Taxonomy" id="34168"/>
    <lineage>
        <taxon>Eukaryota</taxon>
        <taxon>Viridiplantae</taxon>
        <taxon>Streptophyta</taxon>
        <taxon>Embryophyta</taxon>
        <taxon>Tracheophyta</taxon>
        <taxon>Lycopodiopsida</taxon>
        <taxon>Lycopodiales</taxon>
        <taxon>Lycopodiaceae</taxon>
        <taxon>Lycopodioideae</taxon>
        <taxon>Diphasiastrum</taxon>
    </lineage>
</organism>
<gene>
    <name evidence="1" type="ORF">O6H91_07G052400</name>
</gene>
<comment type="caution">
    <text evidence="1">The sequence shown here is derived from an EMBL/GenBank/DDBJ whole genome shotgun (WGS) entry which is preliminary data.</text>
</comment>
<proteinExistence type="predicted"/>
<protein>
    <submittedName>
        <fullName evidence="1">Uncharacterized protein</fullName>
    </submittedName>
</protein>
<evidence type="ECO:0000313" key="1">
    <source>
        <dbReference type="EMBL" id="KAJ7549401.1"/>
    </source>
</evidence>
<accession>A0ACC2D555</accession>